<comment type="similarity">
    <text evidence="1">Belongs to the tropomyosin family.</text>
</comment>
<proteinExistence type="inferred from homology"/>
<evidence type="ECO:0000256" key="5">
    <source>
        <dbReference type="SAM" id="Coils"/>
    </source>
</evidence>
<evidence type="ECO:0000313" key="6">
    <source>
        <dbReference type="EMBL" id="EHB02014.1"/>
    </source>
</evidence>
<feature type="coiled-coil region" evidence="5">
    <location>
        <begin position="98"/>
        <end position="125"/>
    </location>
</feature>
<dbReference type="PANTHER" id="PTHR19269">
    <property type="entry name" value="TROPOMYOSIN"/>
    <property type="match status" value="1"/>
</dbReference>
<evidence type="ECO:0000256" key="3">
    <source>
        <dbReference type="ARBA" id="ARBA00023179"/>
    </source>
</evidence>
<dbReference type="AlphaFoldDB" id="G5AYA3"/>
<dbReference type="Gene3D" id="1.20.5.170">
    <property type="match status" value="1"/>
</dbReference>
<keyword evidence="3" id="KW-0514">Muscle protein</keyword>
<evidence type="ECO:0000256" key="4">
    <source>
        <dbReference type="ARBA" id="ARBA00023203"/>
    </source>
</evidence>
<dbReference type="Proteomes" id="UP000006813">
    <property type="component" value="Unassembled WGS sequence"/>
</dbReference>
<keyword evidence="4" id="KW-0009">Actin-binding</keyword>
<dbReference type="EMBL" id="JH167500">
    <property type="protein sequence ID" value="EHB02014.1"/>
    <property type="molecule type" value="Genomic_DNA"/>
</dbReference>
<dbReference type="PRINTS" id="PR00194">
    <property type="entry name" value="TROPOMYOSIN"/>
</dbReference>
<sequence length="149" mass="17284">MELQKIQHRKAKYITEEPHRKREEVAHALIIEGDVAYTQEGAKLAASHCQEMDEQIRLIDWNLKCPSAAEEKYFHKEDKYEEEAKMLPGEVKEAETSAEYAVRLVDKLETTIDDLEDKLKCISEDQLCTQSTLERTLLHQNEMHRSLAG</sequence>
<evidence type="ECO:0000256" key="1">
    <source>
        <dbReference type="ARBA" id="ARBA00009036"/>
    </source>
</evidence>
<dbReference type="STRING" id="10181.G5AYA3"/>
<keyword evidence="2 5" id="KW-0175">Coiled coil</keyword>
<evidence type="ECO:0000313" key="7">
    <source>
        <dbReference type="Proteomes" id="UP000006813"/>
    </source>
</evidence>
<dbReference type="InterPro" id="IPR000533">
    <property type="entry name" value="Tropomyosin"/>
</dbReference>
<dbReference type="Pfam" id="PF00261">
    <property type="entry name" value="Tropomyosin"/>
    <property type="match status" value="1"/>
</dbReference>
<evidence type="ECO:0000256" key="2">
    <source>
        <dbReference type="ARBA" id="ARBA00023054"/>
    </source>
</evidence>
<protein>
    <submittedName>
        <fullName evidence="6">Tropomyosin alpha-3 chain</fullName>
    </submittedName>
</protein>
<name>G5AYA3_HETGA</name>
<dbReference type="GO" id="GO:0003779">
    <property type="term" value="F:actin binding"/>
    <property type="evidence" value="ECO:0007669"/>
    <property type="project" value="UniProtKB-KW"/>
</dbReference>
<reference evidence="6 7" key="1">
    <citation type="journal article" date="2011" name="Nature">
        <title>Genome sequencing reveals insights into physiology and longevity of the naked mole rat.</title>
        <authorList>
            <person name="Kim E.B."/>
            <person name="Fang X."/>
            <person name="Fushan A.A."/>
            <person name="Huang Z."/>
            <person name="Lobanov A.V."/>
            <person name="Han L."/>
            <person name="Marino S.M."/>
            <person name="Sun X."/>
            <person name="Turanov A.A."/>
            <person name="Yang P."/>
            <person name="Yim S.H."/>
            <person name="Zhao X."/>
            <person name="Kasaikina M.V."/>
            <person name="Stoletzki N."/>
            <person name="Peng C."/>
            <person name="Polak P."/>
            <person name="Xiong Z."/>
            <person name="Kiezun A."/>
            <person name="Zhu Y."/>
            <person name="Chen Y."/>
            <person name="Kryukov G.V."/>
            <person name="Zhang Q."/>
            <person name="Peshkin L."/>
            <person name="Yang L."/>
            <person name="Bronson R.T."/>
            <person name="Buffenstein R."/>
            <person name="Wang B."/>
            <person name="Han C."/>
            <person name="Li Q."/>
            <person name="Chen L."/>
            <person name="Zhao W."/>
            <person name="Sunyaev S.R."/>
            <person name="Park T.J."/>
            <person name="Zhang G."/>
            <person name="Wang J."/>
            <person name="Gladyshev V.N."/>
        </authorList>
    </citation>
    <scope>NUCLEOTIDE SEQUENCE [LARGE SCALE GENOMIC DNA]</scope>
</reference>
<accession>G5AYA3</accession>
<dbReference type="SUPFAM" id="SSF57997">
    <property type="entry name" value="Tropomyosin"/>
    <property type="match status" value="1"/>
</dbReference>
<gene>
    <name evidence="6" type="ORF">GW7_03598</name>
</gene>
<organism evidence="6 7">
    <name type="scientific">Heterocephalus glaber</name>
    <name type="common">Naked mole rat</name>
    <dbReference type="NCBI Taxonomy" id="10181"/>
    <lineage>
        <taxon>Eukaryota</taxon>
        <taxon>Metazoa</taxon>
        <taxon>Chordata</taxon>
        <taxon>Craniata</taxon>
        <taxon>Vertebrata</taxon>
        <taxon>Euteleostomi</taxon>
        <taxon>Mammalia</taxon>
        <taxon>Eutheria</taxon>
        <taxon>Euarchontoglires</taxon>
        <taxon>Glires</taxon>
        <taxon>Rodentia</taxon>
        <taxon>Hystricomorpha</taxon>
        <taxon>Bathyergidae</taxon>
        <taxon>Heterocephalus</taxon>
    </lineage>
</organism>
<dbReference type="InParanoid" id="G5AYA3"/>